<sequence>MGFASLRTLSFDAQLRHATPPAQGSSREGAWDAANSPRLLL</sequence>
<evidence type="ECO:0000313" key="2">
    <source>
        <dbReference type="EMBL" id="OLN32257.1"/>
    </source>
</evidence>
<name>A0A1Q8QY51_9FIRM</name>
<gene>
    <name evidence="2" type="ORF">DSOL_1863</name>
</gene>
<dbReference type="Proteomes" id="UP000186102">
    <property type="component" value="Unassembled WGS sequence"/>
</dbReference>
<reference evidence="2 3" key="1">
    <citation type="submission" date="2016-09" db="EMBL/GenBank/DDBJ databases">
        <title>Complete genome of Desulfosporosinus sp. OL.</title>
        <authorList>
            <person name="Mardanov A."/>
            <person name="Beletsky A."/>
            <person name="Panova A."/>
            <person name="Karnachuk O."/>
            <person name="Ravin N."/>
        </authorList>
    </citation>
    <scope>NUCLEOTIDE SEQUENCE [LARGE SCALE GENOMIC DNA]</scope>
    <source>
        <strain evidence="2 3">OL</strain>
    </source>
</reference>
<dbReference type="EMBL" id="MLBF01000010">
    <property type="protein sequence ID" value="OLN32257.1"/>
    <property type="molecule type" value="Genomic_DNA"/>
</dbReference>
<feature type="region of interest" description="Disordered" evidence="1">
    <location>
        <begin position="18"/>
        <end position="41"/>
    </location>
</feature>
<evidence type="ECO:0000313" key="3">
    <source>
        <dbReference type="Proteomes" id="UP000186102"/>
    </source>
</evidence>
<keyword evidence="3" id="KW-1185">Reference proteome</keyword>
<comment type="caution">
    <text evidence="2">The sequence shown here is derived from an EMBL/GenBank/DDBJ whole genome shotgun (WGS) entry which is preliminary data.</text>
</comment>
<dbReference type="STRING" id="1888891.DSOL_1863"/>
<evidence type="ECO:0000256" key="1">
    <source>
        <dbReference type="SAM" id="MobiDB-lite"/>
    </source>
</evidence>
<dbReference type="AlphaFoldDB" id="A0A1Q8QY51"/>
<organism evidence="2 3">
    <name type="scientific">Desulfosporosinus metallidurans</name>
    <dbReference type="NCBI Taxonomy" id="1888891"/>
    <lineage>
        <taxon>Bacteria</taxon>
        <taxon>Bacillati</taxon>
        <taxon>Bacillota</taxon>
        <taxon>Clostridia</taxon>
        <taxon>Eubacteriales</taxon>
        <taxon>Desulfitobacteriaceae</taxon>
        <taxon>Desulfosporosinus</taxon>
    </lineage>
</organism>
<proteinExistence type="predicted"/>
<protein>
    <submittedName>
        <fullName evidence="2">Uncharacterized protein</fullName>
    </submittedName>
</protein>
<accession>A0A1Q8QY51</accession>